<keyword evidence="2" id="KW-0472">Membrane</keyword>
<feature type="compositionally biased region" description="Low complexity" evidence="1">
    <location>
        <begin position="52"/>
        <end position="63"/>
    </location>
</feature>
<evidence type="ECO:0000313" key="3">
    <source>
        <dbReference type="EMBL" id="GAA1869295.1"/>
    </source>
</evidence>
<comment type="caution">
    <text evidence="3">The sequence shown here is derived from an EMBL/GenBank/DDBJ whole genome shotgun (WGS) entry which is preliminary data.</text>
</comment>
<evidence type="ECO:0000256" key="2">
    <source>
        <dbReference type="SAM" id="Phobius"/>
    </source>
</evidence>
<feature type="compositionally biased region" description="Low complexity" evidence="1">
    <location>
        <begin position="89"/>
        <end position="108"/>
    </location>
</feature>
<feature type="region of interest" description="Disordered" evidence="1">
    <location>
        <begin position="129"/>
        <end position="194"/>
    </location>
</feature>
<feature type="transmembrane region" description="Helical" evidence="2">
    <location>
        <begin position="12"/>
        <end position="29"/>
    </location>
</feature>
<dbReference type="RefSeq" id="WP_344423907.1">
    <property type="nucleotide sequence ID" value="NZ_BAAAQK010000024.1"/>
</dbReference>
<proteinExistence type="predicted"/>
<feature type="region of interest" description="Disordered" evidence="1">
    <location>
        <begin position="44"/>
        <end position="108"/>
    </location>
</feature>
<sequence length="227" mass="22870">MADGRTRRRRGLVLLAVAGVGVAGGLVVWRRAFAGAGTDVHEAWRQGDASLPPATTRPTTAPARPQPEAPRPAPRLAAVPDPQARRPPADGGSAAPASESGSAGSVAADAGSAGAAKTSASSAAALASGTAKAAVSGSGSTAEDAEKPTPAPTDHPAEQPYGPGSAAPLPDGSAPGPEFTIKGNASSKLFHTPASPYYRRTKAEAWFRTPEDAERAGFTAWRPRPRS</sequence>
<dbReference type="Proteomes" id="UP001500449">
    <property type="component" value="Unassembled WGS sequence"/>
</dbReference>
<evidence type="ECO:0000256" key="1">
    <source>
        <dbReference type="SAM" id="MobiDB-lite"/>
    </source>
</evidence>
<evidence type="ECO:0000313" key="4">
    <source>
        <dbReference type="Proteomes" id="UP001500449"/>
    </source>
</evidence>
<accession>A0ABN2NIG2</accession>
<gene>
    <name evidence="3" type="ORF">GCM10009836_57340</name>
</gene>
<feature type="compositionally biased region" description="Pro residues" evidence="1">
    <location>
        <begin position="64"/>
        <end position="73"/>
    </location>
</feature>
<protein>
    <submittedName>
        <fullName evidence="3">Uncharacterized protein</fullName>
    </submittedName>
</protein>
<keyword evidence="2" id="KW-1133">Transmembrane helix</keyword>
<dbReference type="EMBL" id="BAAAQK010000024">
    <property type="protein sequence ID" value="GAA1869295.1"/>
    <property type="molecule type" value="Genomic_DNA"/>
</dbReference>
<keyword evidence="4" id="KW-1185">Reference proteome</keyword>
<keyword evidence="2" id="KW-0812">Transmembrane</keyword>
<name>A0ABN2NIG2_9PSEU</name>
<feature type="region of interest" description="Disordered" evidence="1">
    <location>
        <begin position="208"/>
        <end position="227"/>
    </location>
</feature>
<organism evidence="3 4">
    <name type="scientific">Pseudonocardia ailaonensis</name>
    <dbReference type="NCBI Taxonomy" id="367279"/>
    <lineage>
        <taxon>Bacteria</taxon>
        <taxon>Bacillati</taxon>
        <taxon>Actinomycetota</taxon>
        <taxon>Actinomycetes</taxon>
        <taxon>Pseudonocardiales</taxon>
        <taxon>Pseudonocardiaceae</taxon>
        <taxon>Pseudonocardia</taxon>
    </lineage>
</organism>
<reference evidence="3 4" key="1">
    <citation type="journal article" date="2019" name="Int. J. Syst. Evol. Microbiol.">
        <title>The Global Catalogue of Microorganisms (GCM) 10K type strain sequencing project: providing services to taxonomists for standard genome sequencing and annotation.</title>
        <authorList>
            <consortium name="The Broad Institute Genomics Platform"/>
            <consortium name="The Broad Institute Genome Sequencing Center for Infectious Disease"/>
            <person name="Wu L."/>
            <person name="Ma J."/>
        </authorList>
    </citation>
    <scope>NUCLEOTIDE SEQUENCE [LARGE SCALE GENOMIC DNA]</scope>
    <source>
        <strain evidence="3 4">JCM 16009</strain>
    </source>
</reference>